<proteinExistence type="predicted"/>
<organism evidence="1 2">
    <name type="scientific">Cuscuta australis</name>
    <dbReference type="NCBI Taxonomy" id="267555"/>
    <lineage>
        <taxon>Eukaryota</taxon>
        <taxon>Viridiplantae</taxon>
        <taxon>Streptophyta</taxon>
        <taxon>Embryophyta</taxon>
        <taxon>Tracheophyta</taxon>
        <taxon>Spermatophyta</taxon>
        <taxon>Magnoliopsida</taxon>
        <taxon>eudicotyledons</taxon>
        <taxon>Gunneridae</taxon>
        <taxon>Pentapetalae</taxon>
        <taxon>asterids</taxon>
        <taxon>lamiids</taxon>
        <taxon>Solanales</taxon>
        <taxon>Convolvulaceae</taxon>
        <taxon>Cuscuteae</taxon>
        <taxon>Cuscuta</taxon>
        <taxon>Cuscuta subgen. Grammica</taxon>
        <taxon>Cuscuta sect. Cleistogrammica</taxon>
    </lineage>
</organism>
<dbReference type="EMBL" id="NQVE01000122">
    <property type="protein sequence ID" value="RAL46827.1"/>
    <property type="molecule type" value="Genomic_DNA"/>
</dbReference>
<dbReference type="InterPro" id="IPR018971">
    <property type="entry name" value="DUF1997"/>
</dbReference>
<dbReference type="Proteomes" id="UP000249390">
    <property type="component" value="Unassembled WGS sequence"/>
</dbReference>
<dbReference type="PANTHER" id="PTHR34133">
    <property type="entry name" value="OS07G0633000 PROTEIN"/>
    <property type="match status" value="1"/>
</dbReference>
<reference evidence="1 2" key="1">
    <citation type="submission" date="2018-06" db="EMBL/GenBank/DDBJ databases">
        <title>The Genome of Cuscuta australis (Dodder) Provides Insight into the Evolution of Plant Parasitism.</title>
        <authorList>
            <person name="Liu H."/>
        </authorList>
    </citation>
    <scope>NUCLEOTIDE SEQUENCE [LARGE SCALE GENOMIC DNA]</scope>
    <source>
        <strain evidence="2">cv. Yunnan</strain>
        <tissue evidence="1">Vines</tissue>
    </source>
</reference>
<dbReference type="AlphaFoldDB" id="A0A328DMC9"/>
<gene>
    <name evidence="1" type="ORF">DM860_005106</name>
</gene>
<protein>
    <recommendedName>
        <fullName evidence="3">DUF1997 family protein</fullName>
    </recommendedName>
</protein>
<evidence type="ECO:0000313" key="2">
    <source>
        <dbReference type="Proteomes" id="UP000249390"/>
    </source>
</evidence>
<accession>A0A328DMC9</accession>
<dbReference type="Pfam" id="PF09366">
    <property type="entry name" value="DUF1997"/>
    <property type="match status" value="1"/>
</dbReference>
<keyword evidence="2" id="KW-1185">Reference proteome</keyword>
<comment type="caution">
    <text evidence="1">The sequence shown here is derived from an EMBL/GenBank/DDBJ whole genome shotgun (WGS) entry which is preliminary data.</text>
</comment>
<dbReference type="PANTHER" id="PTHR34133:SF10">
    <property type="entry name" value="COENZYME Q-BINDING PROTEIN COQ10 START DOMAIN-CONTAINING PROTEIN"/>
    <property type="match status" value="1"/>
</dbReference>
<name>A0A328DMC9_9ASTE</name>
<sequence length="272" mass="30930">MASLIRCAHHTVLSHFPEGRRRGGLTNWNPPPHRAGCSKYSNVFAAPPRRHVAEAARRTVNDDVCSDRKTHTFDIPFYEAPEASFDEYLEEKPRLIRAISPYEKRLPERINEEEWRIYMAPIEFLFMSVAPVVHMRVRVTCKGQGACFPSGIPPNTSKILELKAVRNLHHPFFIKSELKGSMEGLLKQTRFELGVEGVVYPVRKGSIKGSSRMKGELVMSITFDPPSAFALIPQNFHNDAAQLILKSIGEKMERNVNEGLLADYIKFKKEKL</sequence>
<evidence type="ECO:0000313" key="1">
    <source>
        <dbReference type="EMBL" id="RAL46827.1"/>
    </source>
</evidence>
<evidence type="ECO:0008006" key="3">
    <source>
        <dbReference type="Google" id="ProtNLM"/>
    </source>
</evidence>